<dbReference type="PATRIC" id="fig|1408281.3.peg.15"/>
<dbReference type="Pfam" id="PF01281">
    <property type="entry name" value="Ribosomal_L9_N"/>
    <property type="match status" value="1"/>
</dbReference>
<dbReference type="PANTHER" id="PTHR21368">
    <property type="entry name" value="50S RIBOSOMAL PROTEIN L9"/>
    <property type="match status" value="1"/>
</dbReference>
<dbReference type="InterPro" id="IPR036791">
    <property type="entry name" value="Ribosomal_bL9_C_sf"/>
</dbReference>
<dbReference type="Proteomes" id="UP000035337">
    <property type="component" value="Chromosome"/>
</dbReference>
<evidence type="ECO:0000313" key="9">
    <source>
        <dbReference type="EMBL" id="AKL97394.1"/>
    </source>
</evidence>
<evidence type="ECO:0000256" key="1">
    <source>
        <dbReference type="ARBA" id="ARBA00010605"/>
    </source>
</evidence>
<dbReference type="Gene3D" id="3.10.430.100">
    <property type="entry name" value="Ribosomal protein L9, C-terminal domain"/>
    <property type="match status" value="1"/>
</dbReference>
<keyword evidence="10" id="KW-1185">Reference proteome</keyword>
<dbReference type="Pfam" id="PF03948">
    <property type="entry name" value="Ribosomal_L9_C"/>
    <property type="match status" value="1"/>
</dbReference>
<organism evidence="9 10">
    <name type="scientific">Endomicrobium proavitum</name>
    <dbReference type="NCBI Taxonomy" id="1408281"/>
    <lineage>
        <taxon>Bacteria</taxon>
        <taxon>Pseudomonadati</taxon>
        <taxon>Elusimicrobiota</taxon>
        <taxon>Endomicrobiia</taxon>
        <taxon>Endomicrobiales</taxon>
        <taxon>Endomicrobiaceae</taxon>
        <taxon>Endomicrobium</taxon>
    </lineage>
</organism>
<dbReference type="GO" id="GO:0005840">
    <property type="term" value="C:ribosome"/>
    <property type="evidence" value="ECO:0007669"/>
    <property type="project" value="UniProtKB-KW"/>
</dbReference>
<accession>A0A0G3WIS0</accession>
<dbReference type="Gene3D" id="3.40.5.10">
    <property type="entry name" value="Ribosomal protein L9, N-terminal domain"/>
    <property type="match status" value="1"/>
</dbReference>
<dbReference type="GO" id="GO:0019843">
    <property type="term" value="F:rRNA binding"/>
    <property type="evidence" value="ECO:0007669"/>
    <property type="project" value="UniProtKB-UniRule"/>
</dbReference>
<dbReference type="SUPFAM" id="SSF55653">
    <property type="entry name" value="Ribosomal protein L9 C-domain"/>
    <property type="match status" value="1"/>
</dbReference>
<evidence type="ECO:0000256" key="7">
    <source>
        <dbReference type="HAMAP-Rule" id="MF_00503"/>
    </source>
</evidence>
<dbReference type="InterPro" id="IPR009027">
    <property type="entry name" value="Ribosomal_bL9/RNase_H1_N"/>
</dbReference>
<dbReference type="InterPro" id="IPR020069">
    <property type="entry name" value="Ribosomal_bL9_C"/>
</dbReference>
<evidence type="ECO:0000259" key="8">
    <source>
        <dbReference type="PROSITE" id="PS00651"/>
    </source>
</evidence>
<dbReference type="AlphaFoldDB" id="A0A0G3WIS0"/>
<dbReference type="GO" id="GO:0003735">
    <property type="term" value="F:structural constituent of ribosome"/>
    <property type="evidence" value="ECO:0007669"/>
    <property type="project" value="InterPro"/>
</dbReference>
<keyword evidence="2 7" id="KW-0699">rRNA-binding</keyword>
<evidence type="ECO:0000256" key="6">
    <source>
        <dbReference type="ARBA" id="ARBA00035292"/>
    </source>
</evidence>
<dbReference type="GO" id="GO:1990904">
    <property type="term" value="C:ribonucleoprotein complex"/>
    <property type="evidence" value="ECO:0007669"/>
    <property type="project" value="UniProtKB-KW"/>
</dbReference>
<dbReference type="InterPro" id="IPR036935">
    <property type="entry name" value="Ribosomal_bL9_N_sf"/>
</dbReference>
<dbReference type="InterPro" id="IPR020594">
    <property type="entry name" value="Ribosomal_bL9_bac/chp"/>
</dbReference>
<reference evidence="9 10" key="1">
    <citation type="submission" date="2014-09" db="EMBL/GenBank/DDBJ databases">
        <title>Complete genome sequence of Endomicrobium proavitum.</title>
        <authorList>
            <person name="Zheng H."/>
        </authorList>
    </citation>
    <scope>NUCLEOTIDE SEQUENCE [LARGE SCALE GENOMIC DNA]</scope>
    <source>
        <strain evidence="9 10">Rsa215</strain>
    </source>
</reference>
<proteinExistence type="inferred from homology"/>
<dbReference type="EMBL" id="CP009498">
    <property type="protein sequence ID" value="AKL97394.1"/>
    <property type="molecule type" value="Genomic_DNA"/>
</dbReference>
<dbReference type="PROSITE" id="PS00651">
    <property type="entry name" value="RIBOSOMAL_L9"/>
    <property type="match status" value="1"/>
</dbReference>
<feature type="domain" description="Ribosomal protein L9" evidence="8">
    <location>
        <begin position="13"/>
        <end position="40"/>
    </location>
</feature>
<keyword evidence="4 7" id="KW-0689">Ribosomal protein</keyword>
<dbReference type="InterPro" id="IPR000244">
    <property type="entry name" value="Ribosomal_bL9"/>
</dbReference>
<dbReference type="GO" id="GO:0006412">
    <property type="term" value="P:translation"/>
    <property type="evidence" value="ECO:0007669"/>
    <property type="project" value="UniProtKB-UniRule"/>
</dbReference>
<evidence type="ECO:0000256" key="3">
    <source>
        <dbReference type="ARBA" id="ARBA00022884"/>
    </source>
</evidence>
<comment type="similarity">
    <text evidence="1 7">Belongs to the bacterial ribosomal protein bL9 family.</text>
</comment>
<gene>
    <name evidence="7 9" type="primary">rplI</name>
    <name evidence="9" type="ORF">Epro_0015</name>
</gene>
<keyword evidence="3 7" id="KW-0694">RNA-binding</keyword>
<name>A0A0G3WIS0_9BACT</name>
<dbReference type="RefSeq" id="WP_052569486.1">
    <property type="nucleotide sequence ID" value="NZ_CP009498.1"/>
</dbReference>
<evidence type="ECO:0000313" key="10">
    <source>
        <dbReference type="Proteomes" id="UP000035337"/>
    </source>
</evidence>
<protein>
    <recommendedName>
        <fullName evidence="6 7">Large ribosomal subunit protein bL9</fullName>
    </recommendedName>
</protein>
<evidence type="ECO:0000256" key="5">
    <source>
        <dbReference type="ARBA" id="ARBA00023274"/>
    </source>
</evidence>
<sequence length="149" mass="16577">MKVILRSDITNVGRQGEIKDVSAGFVRNYLVPQNLAMEATPQNLKIWEREKVKLEKQREEVIAAANTLGEKLTAEEFSAKVKVGENGKVFGSITTATVAKILEEKGFNVNKRDILLSDNIKELGNYEISVRLHPEVAVKIKLAVTGEKE</sequence>
<comment type="function">
    <text evidence="7">Binds to the 23S rRNA.</text>
</comment>
<evidence type="ECO:0000256" key="2">
    <source>
        <dbReference type="ARBA" id="ARBA00022730"/>
    </source>
</evidence>
<dbReference type="HAMAP" id="MF_00503">
    <property type="entry name" value="Ribosomal_bL9"/>
    <property type="match status" value="1"/>
</dbReference>
<dbReference type="KEGG" id="epo:Epro_0015"/>
<keyword evidence="5 7" id="KW-0687">Ribonucleoprotein</keyword>
<evidence type="ECO:0000256" key="4">
    <source>
        <dbReference type="ARBA" id="ARBA00022980"/>
    </source>
</evidence>
<dbReference type="STRING" id="1408281.Epro_0015"/>
<dbReference type="OrthoDB" id="9788336at2"/>
<dbReference type="NCBIfam" id="TIGR00158">
    <property type="entry name" value="L9"/>
    <property type="match status" value="1"/>
</dbReference>
<dbReference type="InterPro" id="IPR020070">
    <property type="entry name" value="Ribosomal_bL9_N"/>
</dbReference>
<dbReference type="SUPFAM" id="SSF55658">
    <property type="entry name" value="L9 N-domain-like"/>
    <property type="match status" value="1"/>
</dbReference>